<name>A0AC61RM95_9FIRM</name>
<reference evidence="1" key="1">
    <citation type="submission" date="2019-04" db="EMBL/GenBank/DDBJ databases">
        <title>Microbes associate with the intestines of laboratory mice.</title>
        <authorList>
            <person name="Navarre W."/>
            <person name="Wong E."/>
            <person name="Huang K."/>
            <person name="Tropini C."/>
            <person name="Ng K."/>
            <person name="Yu B."/>
        </authorList>
    </citation>
    <scope>NUCLEOTIDE SEQUENCE</scope>
    <source>
        <strain evidence="1">NM01_1-7b</strain>
    </source>
</reference>
<proteinExistence type="predicted"/>
<sequence length="150" mass="17961">MNYTTHEVAQKLGITKDTLFYYEKEGLLPKIERDEMNRRIYSESDIEWIFLIRCLRDTDMPMCKIKQYISLLKHGGENSIPERKNILVEHETFIIGKIKAHQNLLLLIKKKIEFYDEVLNDKNPESQKCMDYLMEWEHFKELLGGIAYEK</sequence>
<accession>A0AC61RM95</accession>
<dbReference type="EMBL" id="SRYA01000145">
    <property type="protein sequence ID" value="TGY86751.1"/>
    <property type="molecule type" value="Genomic_DNA"/>
</dbReference>
<evidence type="ECO:0000313" key="2">
    <source>
        <dbReference type="Proteomes" id="UP000304953"/>
    </source>
</evidence>
<organism evidence="1 2">
    <name type="scientific">Petralouisia muris</name>
    <dbReference type="NCBI Taxonomy" id="3032872"/>
    <lineage>
        <taxon>Bacteria</taxon>
        <taxon>Bacillati</taxon>
        <taxon>Bacillota</taxon>
        <taxon>Clostridia</taxon>
        <taxon>Lachnospirales</taxon>
        <taxon>Lachnospiraceae</taxon>
        <taxon>Petralouisia</taxon>
    </lineage>
</organism>
<keyword evidence="2" id="KW-1185">Reference proteome</keyword>
<gene>
    <name evidence="1" type="ORF">E5329_28010</name>
</gene>
<evidence type="ECO:0000313" key="1">
    <source>
        <dbReference type="EMBL" id="TGY86751.1"/>
    </source>
</evidence>
<protein>
    <submittedName>
        <fullName evidence="1">MerR family transcriptional regulator</fullName>
    </submittedName>
</protein>
<comment type="caution">
    <text evidence="1">The sequence shown here is derived from an EMBL/GenBank/DDBJ whole genome shotgun (WGS) entry which is preliminary data.</text>
</comment>
<dbReference type="Proteomes" id="UP000304953">
    <property type="component" value="Unassembled WGS sequence"/>
</dbReference>